<evidence type="ECO:0000256" key="3">
    <source>
        <dbReference type="ARBA" id="ARBA00022989"/>
    </source>
</evidence>
<sequence>MTVRASSPPTTTAPSRAVLPVILLAQFVIPLSIAGTAVGLPAISVELGAEPVLLQGIVNGFNLAFAVCTLMWGAIADRIGPGRAFFFGVLAVVLGSILSAASPSLLVLDVARVLAGIGSAAVITGATATIHSAFEGPSRARAFAAFGMVNGLGLAAGPSLSGVLIGLLGWRAVFVVHAVVLLAALAGSRALRRLPRTALASGSRLFDVGLLRNPGFLAMVLIPVAGAVGFVTFLTYLPAALQAIHGFTAGGAGTLMLVMTLPVLLAPPLVHRVRARHPRIDAGVVSLAALVCLVLAAAGFFALRPEVPVWWTVLPMILAGAGFGLPLGVVDGSALSFVPAERSGTAAGLLNFFRIGSEALFVALYAVVLTAAVRAQPGTVGIADQVAAGQPGHGDVYTQALTPVLWGIGVVVVLLGVSFVALYRRAVKNR</sequence>
<feature type="transmembrane region" description="Helical" evidence="5">
    <location>
        <begin position="142"/>
        <end position="168"/>
    </location>
</feature>
<accession>A0A1H4RCR9</accession>
<keyword evidence="8" id="KW-1185">Reference proteome</keyword>
<dbReference type="PROSITE" id="PS50850">
    <property type="entry name" value="MFS"/>
    <property type="match status" value="1"/>
</dbReference>
<keyword evidence="4 5" id="KW-0472">Membrane</keyword>
<evidence type="ECO:0000259" key="6">
    <source>
        <dbReference type="PROSITE" id="PS50850"/>
    </source>
</evidence>
<evidence type="ECO:0000256" key="1">
    <source>
        <dbReference type="ARBA" id="ARBA00004651"/>
    </source>
</evidence>
<keyword evidence="3 5" id="KW-1133">Transmembrane helix</keyword>
<evidence type="ECO:0000256" key="2">
    <source>
        <dbReference type="ARBA" id="ARBA00022692"/>
    </source>
</evidence>
<feature type="transmembrane region" description="Helical" evidence="5">
    <location>
        <begin position="174"/>
        <end position="194"/>
    </location>
</feature>
<feature type="transmembrane region" description="Helical" evidence="5">
    <location>
        <begin position="351"/>
        <end position="373"/>
    </location>
</feature>
<feature type="transmembrane region" description="Helical" evidence="5">
    <location>
        <begin position="21"/>
        <end position="40"/>
    </location>
</feature>
<dbReference type="InterPro" id="IPR011701">
    <property type="entry name" value="MFS"/>
</dbReference>
<dbReference type="GO" id="GO:0005886">
    <property type="term" value="C:plasma membrane"/>
    <property type="evidence" value="ECO:0007669"/>
    <property type="project" value="UniProtKB-SubCell"/>
</dbReference>
<protein>
    <submittedName>
        <fullName evidence="7">Predicted arabinose efflux permease, MFS family</fullName>
    </submittedName>
</protein>
<dbReference type="Pfam" id="PF07690">
    <property type="entry name" value="MFS_1"/>
    <property type="match status" value="1"/>
</dbReference>
<dbReference type="PANTHER" id="PTHR42718">
    <property type="entry name" value="MAJOR FACILITATOR SUPERFAMILY MULTIDRUG TRANSPORTER MFSC"/>
    <property type="match status" value="1"/>
</dbReference>
<dbReference type="GO" id="GO:0022857">
    <property type="term" value="F:transmembrane transporter activity"/>
    <property type="evidence" value="ECO:0007669"/>
    <property type="project" value="InterPro"/>
</dbReference>
<dbReference type="STRING" id="156980.SAMN04489745_2525"/>
<dbReference type="CDD" id="cd17321">
    <property type="entry name" value="MFS_MMR_MDR_like"/>
    <property type="match status" value="1"/>
</dbReference>
<name>A0A1H4RCR9_9MICC</name>
<feature type="transmembrane region" description="Helical" evidence="5">
    <location>
        <begin position="52"/>
        <end position="72"/>
    </location>
</feature>
<dbReference type="Proteomes" id="UP000182652">
    <property type="component" value="Unassembled WGS sequence"/>
</dbReference>
<feature type="transmembrane region" description="Helical" evidence="5">
    <location>
        <begin position="404"/>
        <end position="423"/>
    </location>
</feature>
<evidence type="ECO:0000256" key="5">
    <source>
        <dbReference type="SAM" id="Phobius"/>
    </source>
</evidence>
<organism evidence="7 8">
    <name type="scientific">Arthrobacter woluwensis</name>
    <dbReference type="NCBI Taxonomy" id="156980"/>
    <lineage>
        <taxon>Bacteria</taxon>
        <taxon>Bacillati</taxon>
        <taxon>Actinomycetota</taxon>
        <taxon>Actinomycetes</taxon>
        <taxon>Micrococcales</taxon>
        <taxon>Micrococcaceae</taxon>
        <taxon>Arthrobacter</taxon>
    </lineage>
</organism>
<dbReference type="InterPro" id="IPR036259">
    <property type="entry name" value="MFS_trans_sf"/>
</dbReference>
<dbReference type="RefSeq" id="WP_066215721.1">
    <property type="nucleotide sequence ID" value="NZ_FNSN01000003.1"/>
</dbReference>
<dbReference type="InterPro" id="IPR020846">
    <property type="entry name" value="MFS_dom"/>
</dbReference>
<dbReference type="Gene3D" id="1.20.1720.10">
    <property type="entry name" value="Multidrug resistance protein D"/>
    <property type="match status" value="1"/>
</dbReference>
<comment type="subcellular location">
    <subcellularLocation>
        <location evidence="1">Cell membrane</location>
        <topology evidence="1">Multi-pass membrane protein</topology>
    </subcellularLocation>
</comment>
<dbReference type="SUPFAM" id="SSF103473">
    <property type="entry name" value="MFS general substrate transporter"/>
    <property type="match status" value="1"/>
</dbReference>
<dbReference type="EMBL" id="FNSN01000003">
    <property type="protein sequence ID" value="SEC29702.1"/>
    <property type="molecule type" value="Genomic_DNA"/>
</dbReference>
<feature type="transmembrane region" description="Helical" evidence="5">
    <location>
        <begin position="243"/>
        <end position="270"/>
    </location>
</feature>
<feature type="transmembrane region" description="Helical" evidence="5">
    <location>
        <begin position="113"/>
        <end position="130"/>
    </location>
</feature>
<feature type="transmembrane region" description="Helical" evidence="5">
    <location>
        <begin position="282"/>
        <end position="303"/>
    </location>
</feature>
<evidence type="ECO:0000313" key="7">
    <source>
        <dbReference type="EMBL" id="SEC29702.1"/>
    </source>
</evidence>
<reference evidence="7 8" key="1">
    <citation type="submission" date="2016-10" db="EMBL/GenBank/DDBJ databases">
        <authorList>
            <person name="de Groot N.N."/>
        </authorList>
    </citation>
    <scope>NUCLEOTIDE SEQUENCE [LARGE SCALE GENOMIC DNA]</scope>
    <source>
        <strain evidence="7 8">DSM 10495</strain>
    </source>
</reference>
<feature type="transmembrane region" description="Helical" evidence="5">
    <location>
        <begin position="215"/>
        <end position="237"/>
    </location>
</feature>
<keyword evidence="2 5" id="KW-0812">Transmembrane</keyword>
<evidence type="ECO:0000256" key="4">
    <source>
        <dbReference type="ARBA" id="ARBA00023136"/>
    </source>
</evidence>
<feature type="transmembrane region" description="Helical" evidence="5">
    <location>
        <begin position="84"/>
        <end position="107"/>
    </location>
</feature>
<evidence type="ECO:0000313" key="8">
    <source>
        <dbReference type="Proteomes" id="UP000182652"/>
    </source>
</evidence>
<dbReference type="InterPro" id="IPR001958">
    <property type="entry name" value="Tet-R_TetA/multi-R_MdtG-like"/>
</dbReference>
<proteinExistence type="predicted"/>
<dbReference type="PANTHER" id="PTHR42718:SF39">
    <property type="entry name" value="ACTINORHODIN TRANSPORTER-RELATED"/>
    <property type="match status" value="1"/>
</dbReference>
<dbReference type="PRINTS" id="PR01035">
    <property type="entry name" value="TCRTETA"/>
</dbReference>
<feature type="transmembrane region" description="Helical" evidence="5">
    <location>
        <begin position="309"/>
        <end position="330"/>
    </location>
</feature>
<dbReference type="AlphaFoldDB" id="A0A1H4RCR9"/>
<gene>
    <name evidence="7" type="ORF">SAMN04489745_2525</name>
</gene>
<feature type="domain" description="Major facilitator superfamily (MFS) profile" evidence="6">
    <location>
        <begin position="18"/>
        <end position="428"/>
    </location>
</feature>